<keyword evidence="6" id="KW-0333">Golgi apparatus</keyword>
<dbReference type="PANTHER" id="PTHR12129:SF15">
    <property type="entry name" value="URONYL 2-SULFOTRANSFERASE"/>
    <property type="match status" value="1"/>
</dbReference>
<gene>
    <name evidence="9" type="ORF">HOLleu_30076</name>
</gene>
<dbReference type="EMBL" id="JAIZAY010000015">
    <property type="protein sequence ID" value="KAJ8027969.1"/>
    <property type="molecule type" value="Genomic_DNA"/>
</dbReference>
<dbReference type="OrthoDB" id="10570749at2759"/>
<keyword evidence="3" id="KW-0812">Transmembrane</keyword>
<reference evidence="9" key="1">
    <citation type="submission" date="2021-10" db="EMBL/GenBank/DDBJ databases">
        <title>Tropical sea cucumber genome reveals ecological adaptation and Cuvierian tubules defense mechanism.</title>
        <authorList>
            <person name="Chen T."/>
        </authorList>
    </citation>
    <scope>NUCLEOTIDE SEQUENCE</scope>
    <source>
        <strain evidence="9">Nanhai2018</strain>
        <tissue evidence="9">Muscle</tissue>
    </source>
</reference>
<comment type="caution">
    <text evidence="9">The sequence shown here is derived from an EMBL/GenBank/DDBJ whole genome shotgun (WGS) entry which is preliminary data.</text>
</comment>
<evidence type="ECO:0000256" key="7">
    <source>
        <dbReference type="ARBA" id="ARBA00023136"/>
    </source>
</evidence>
<keyword evidence="2" id="KW-0808">Transferase</keyword>
<keyword evidence="7" id="KW-0472">Membrane</keyword>
<evidence type="ECO:0000256" key="1">
    <source>
        <dbReference type="ARBA" id="ARBA00004323"/>
    </source>
</evidence>
<evidence type="ECO:0000313" key="9">
    <source>
        <dbReference type="EMBL" id="KAJ8027969.1"/>
    </source>
</evidence>
<dbReference type="AlphaFoldDB" id="A0A9Q1BJX7"/>
<comment type="subcellular location">
    <subcellularLocation>
        <location evidence="1">Golgi apparatus membrane</location>
        <topology evidence="1">Single-pass type II membrane protein</topology>
    </subcellularLocation>
</comment>
<evidence type="ECO:0000256" key="8">
    <source>
        <dbReference type="ARBA" id="ARBA00023180"/>
    </source>
</evidence>
<accession>A0A9Q1BJX7</accession>
<proteinExistence type="predicted"/>
<dbReference type="InterPro" id="IPR007734">
    <property type="entry name" value="Heparan_SO4_2-O-STrfase"/>
</dbReference>
<evidence type="ECO:0000313" key="10">
    <source>
        <dbReference type="Proteomes" id="UP001152320"/>
    </source>
</evidence>
<evidence type="ECO:0000256" key="2">
    <source>
        <dbReference type="ARBA" id="ARBA00022679"/>
    </source>
</evidence>
<dbReference type="GO" id="GO:0000139">
    <property type="term" value="C:Golgi membrane"/>
    <property type="evidence" value="ECO:0007669"/>
    <property type="project" value="UniProtKB-SubCell"/>
</dbReference>
<sequence length="283" mass="32181">MSSLISLTVDNITVGVADGVSVVAYSVLRDANHSQDMSKFLLENVKSVHAVHAVHRRALTEDYPILEYGCNLTDSKVRLAVMKRPGSSYFENDASFSRPFSHHETFVRVAIVADPLERLLSMLDVAKKGQHRPDFLRMPVDKHFLRSECSSPSKGILCDPVVASSFLVNYFCGCRPKCFTDSSWAFDHAKMNIINHFAVVGIAEEMDKYIYVLEKVMPNIFKATSLSTLSENLKSKSNDRSNKKLMNLRMNKYLEKRLGLDFELYAFIKKRFAKQKRALDIDR</sequence>
<name>A0A9Q1BJX7_HOLLE</name>
<evidence type="ECO:0000256" key="6">
    <source>
        <dbReference type="ARBA" id="ARBA00023034"/>
    </source>
</evidence>
<dbReference type="PANTHER" id="PTHR12129">
    <property type="entry name" value="HEPARAN SULFATE 2-O-SULFOTRANSFERASE"/>
    <property type="match status" value="1"/>
</dbReference>
<dbReference type="Gene3D" id="3.40.50.300">
    <property type="entry name" value="P-loop containing nucleotide triphosphate hydrolases"/>
    <property type="match status" value="1"/>
</dbReference>
<keyword evidence="10" id="KW-1185">Reference proteome</keyword>
<organism evidence="9 10">
    <name type="scientific">Holothuria leucospilota</name>
    <name type="common">Black long sea cucumber</name>
    <name type="synonym">Mertensiothuria leucospilota</name>
    <dbReference type="NCBI Taxonomy" id="206669"/>
    <lineage>
        <taxon>Eukaryota</taxon>
        <taxon>Metazoa</taxon>
        <taxon>Echinodermata</taxon>
        <taxon>Eleutherozoa</taxon>
        <taxon>Echinozoa</taxon>
        <taxon>Holothuroidea</taxon>
        <taxon>Aspidochirotacea</taxon>
        <taxon>Aspidochirotida</taxon>
        <taxon>Holothuriidae</taxon>
        <taxon>Holothuria</taxon>
    </lineage>
</organism>
<keyword evidence="5" id="KW-1133">Transmembrane helix</keyword>
<evidence type="ECO:0000256" key="5">
    <source>
        <dbReference type="ARBA" id="ARBA00022989"/>
    </source>
</evidence>
<dbReference type="InterPro" id="IPR027417">
    <property type="entry name" value="P-loop_NTPase"/>
</dbReference>
<keyword evidence="4" id="KW-0735">Signal-anchor</keyword>
<protein>
    <submittedName>
        <fullName evidence="9">Heparan sulfate 2-O-sulfotransferase 1</fullName>
    </submittedName>
</protein>
<evidence type="ECO:0000256" key="4">
    <source>
        <dbReference type="ARBA" id="ARBA00022968"/>
    </source>
</evidence>
<dbReference type="Proteomes" id="UP001152320">
    <property type="component" value="Chromosome 15"/>
</dbReference>
<keyword evidence="8" id="KW-0325">Glycoprotein</keyword>
<dbReference type="GO" id="GO:0008146">
    <property type="term" value="F:sulfotransferase activity"/>
    <property type="evidence" value="ECO:0007669"/>
    <property type="project" value="InterPro"/>
</dbReference>
<evidence type="ECO:0000256" key="3">
    <source>
        <dbReference type="ARBA" id="ARBA00022692"/>
    </source>
</evidence>